<evidence type="ECO:0000256" key="1">
    <source>
        <dbReference type="SAM" id="Phobius"/>
    </source>
</evidence>
<dbReference type="Proteomes" id="UP001526147">
    <property type="component" value="Unassembled WGS sequence"/>
</dbReference>
<keyword evidence="1" id="KW-0472">Membrane</keyword>
<comment type="caution">
    <text evidence="2">The sequence shown here is derived from an EMBL/GenBank/DDBJ whole genome shotgun (WGS) entry which is preliminary data.</text>
</comment>
<organism evidence="2 3">
    <name type="scientific">Metabacillus halosaccharovorans</name>
    <dbReference type="NCBI Taxonomy" id="930124"/>
    <lineage>
        <taxon>Bacteria</taxon>
        <taxon>Bacillati</taxon>
        <taxon>Bacillota</taxon>
        <taxon>Bacilli</taxon>
        <taxon>Bacillales</taxon>
        <taxon>Bacillaceae</taxon>
        <taxon>Metabacillus</taxon>
    </lineage>
</organism>
<name>A0ABT3DGY1_9BACI</name>
<dbReference type="EMBL" id="JAOYEY010000037">
    <property type="protein sequence ID" value="MCV9886315.1"/>
    <property type="molecule type" value="Genomic_DNA"/>
</dbReference>
<dbReference type="RefSeq" id="WP_264142947.1">
    <property type="nucleotide sequence ID" value="NZ_JAOYEY010000037.1"/>
</dbReference>
<feature type="transmembrane region" description="Helical" evidence="1">
    <location>
        <begin position="5"/>
        <end position="23"/>
    </location>
</feature>
<evidence type="ECO:0000313" key="2">
    <source>
        <dbReference type="EMBL" id="MCV9886315.1"/>
    </source>
</evidence>
<gene>
    <name evidence="2" type="ORF">OIH86_11655</name>
</gene>
<protein>
    <recommendedName>
        <fullName evidence="4">DUF4330 domain-containing protein</fullName>
    </recommendedName>
</protein>
<sequence length="162" mass="17782">MKKKILISVFILVVIVIGIFSFIKSNPPLVSGTIASSGDLTFVVISIGNKGFSHVGITNVLVNNNEEPQDKKIQLSNPLKGFIVADDFDGEAREYGITNIKDVLIEPNTAPSSQLDKVNDGTATEDDKSYGLSVIHNKEINMVTINYRYLGLSFEKRVPIKQ</sequence>
<accession>A0ABT3DGY1</accession>
<reference evidence="2 3" key="1">
    <citation type="submission" date="2022-10" db="EMBL/GenBank/DDBJ databases">
        <title>Draft genome assembly of moderately radiation resistant bacterium Metabacillus halosaccharovorans.</title>
        <authorList>
            <person name="Pal S."/>
            <person name="Gopinathan A."/>
        </authorList>
    </citation>
    <scope>NUCLEOTIDE SEQUENCE [LARGE SCALE GENOMIC DNA]</scope>
    <source>
        <strain evidence="2 3">VITHBRA001</strain>
    </source>
</reference>
<evidence type="ECO:0000313" key="3">
    <source>
        <dbReference type="Proteomes" id="UP001526147"/>
    </source>
</evidence>
<keyword evidence="1" id="KW-1133">Transmembrane helix</keyword>
<keyword evidence="3" id="KW-1185">Reference proteome</keyword>
<proteinExistence type="predicted"/>
<evidence type="ECO:0008006" key="4">
    <source>
        <dbReference type="Google" id="ProtNLM"/>
    </source>
</evidence>
<keyword evidence="1" id="KW-0812">Transmembrane</keyword>